<evidence type="ECO:0000313" key="2">
    <source>
        <dbReference type="EMBL" id="HJG88156.1"/>
    </source>
</evidence>
<accession>A0A921MQD6</accession>
<keyword evidence="1" id="KW-0812">Transmembrane</keyword>
<organism evidence="2 3">
    <name type="scientific">Barnesiella viscericola</name>
    <dbReference type="NCBI Taxonomy" id="397865"/>
    <lineage>
        <taxon>Bacteria</taxon>
        <taxon>Pseudomonadati</taxon>
        <taxon>Bacteroidota</taxon>
        <taxon>Bacteroidia</taxon>
        <taxon>Bacteroidales</taxon>
        <taxon>Barnesiellaceae</taxon>
        <taxon>Barnesiella</taxon>
    </lineage>
</organism>
<protein>
    <submittedName>
        <fullName evidence="2">Uncharacterized protein</fullName>
    </submittedName>
</protein>
<name>A0A921MQD6_9BACT</name>
<sequence length="89" mass="10032">MERKALNSLGYMELVAFFIFVLFLVGVYFDLTWLQTAMAVCFVGPVAGILRYPARCKSTGEPFVKARFAWSVITLFLYLGMAFGVLSLF</sequence>
<dbReference type="Proteomes" id="UP000757103">
    <property type="component" value="Unassembled WGS sequence"/>
</dbReference>
<feature type="transmembrane region" description="Helical" evidence="1">
    <location>
        <begin position="9"/>
        <end position="29"/>
    </location>
</feature>
<evidence type="ECO:0000256" key="1">
    <source>
        <dbReference type="SAM" id="Phobius"/>
    </source>
</evidence>
<dbReference type="EMBL" id="DYUD01000009">
    <property type="protein sequence ID" value="HJG88156.1"/>
    <property type="molecule type" value="Genomic_DNA"/>
</dbReference>
<keyword evidence="1" id="KW-0472">Membrane</keyword>
<feature type="transmembrane region" description="Helical" evidence="1">
    <location>
        <begin position="35"/>
        <end position="54"/>
    </location>
</feature>
<dbReference type="AlphaFoldDB" id="A0A921MQD6"/>
<comment type="caution">
    <text evidence="2">The sequence shown here is derived from an EMBL/GenBank/DDBJ whole genome shotgun (WGS) entry which is preliminary data.</text>
</comment>
<dbReference type="RefSeq" id="WP_025278697.1">
    <property type="nucleotide sequence ID" value="NZ_CAKMIC010000017.1"/>
</dbReference>
<evidence type="ECO:0000313" key="3">
    <source>
        <dbReference type="Proteomes" id="UP000757103"/>
    </source>
</evidence>
<gene>
    <name evidence="2" type="ORF">K8U91_01575</name>
</gene>
<keyword evidence="1" id="KW-1133">Transmembrane helix</keyword>
<dbReference type="GeneID" id="90529356"/>
<proteinExistence type="predicted"/>
<feature type="transmembrane region" description="Helical" evidence="1">
    <location>
        <begin position="66"/>
        <end position="88"/>
    </location>
</feature>
<reference evidence="2" key="2">
    <citation type="submission" date="2021-09" db="EMBL/GenBank/DDBJ databases">
        <authorList>
            <person name="Gilroy R."/>
        </authorList>
    </citation>
    <scope>NUCLEOTIDE SEQUENCE</scope>
    <source>
        <strain evidence="2">CHK121-7720</strain>
    </source>
</reference>
<reference evidence="2" key="1">
    <citation type="journal article" date="2021" name="PeerJ">
        <title>Extensive microbial diversity within the chicken gut microbiome revealed by metagenomics and culture.</title>
        <authorList>
            <person name="Gilroy R."/>
            <person name="Ravi A."/>
            <person name="Getino M."/>
            <person name="Pursley I."/>
            <person name="Horton D.L."/>
            <person name="Alikhan N.F."/>
            <person name="Baker D."/>
            <person name="Gharbi K."/>
            <person name="Hall N."/>
            <person name="Watson M."/>
            <person name="Adriaenssens E.M."/>
            <person name="Foster-Nyarko E."/>
            <person name="Jarju S."/>
            <person name="Secka A."/>
            <person name="Antonio M."/>
            <person name="Oren A."/>
            <person name="Chaudhuri R.R."/>
            <person name="La Ragione R."/>
            <person name="Hildebrand F."/>
            <person name="Pallen M.J."/>
        </authorList>
    </citation>
    <scope>NUCLEOTIDE SEQUENCE</scope>
    <source>
        <strain evidence="2">CHK121-7720</strain>
    </source>
</reference>